<dbReference type="KEGG" id="mcol:MCOLE_v1c02710"/>
<dbReference type="Pfam" id="PF01812">
    <property type="entry name" value="5-FTHF_cyc-lig"/>
    <property type="match status" value="1"/>
</dbReference>
<gene>
    <name evidence="6" type="ORF">MCOLE_v1c02710</name>
</gene>
<evidence type="ECO:0000256" key="2">
    <source>
        <dbReference type="ARBA" id="ARBA00022741"/>
    </source>
</evidence>
<dbReference type="EMBL" id="CP024968">
    <property type="protein sequence ID" value="ATZ20785.1"/>
    <property type="molecule type" value="Genomic_DNA"/>
</dbReference>
<dbReference type="NCBIfam" id="TIGR02727">
    <property type="entry name" value="MTHFS_bact"/>
    <property type="match status" value="1"/>
</dbReference>
<keyword evidence="5" id="KW-0479">Metal-binding</keyword>
<evidence type="ECO:0000256" key="4">
    <source>
        <dbReference type="PIRSR" id="PIRSR006806-1"/>
    </source>
</evidence>
<evidence type="ECO:0000313" key="7">
    <source>
        <dbReference type="Proteomes" id="UP000232221"/>
    </source>
</evidence>
<dbReference type="OrthoDB" id="9801938at2"/>
<dbReference type="AlphaFoldDB" id="A0A2K8P5C8"/>
<proteinExistence type="inferred from homology"/>
<dbReference type="InterPro" id="IPR037171">
    <property type="entry name" value="NagB/RpiA_transferase-like"/>
</dbReference>
<reference evidence="6 7" key="1">
    <citation type="submission" date="2017-11" db="EMBL/GenBank/DDBJ databases">
        <title>Genome sequence of Mesoplasma coleopterae BARC 779 (ATCC 49583).</title>
        <authorList>
            <person name="Lo W.-S."/>
            <person name="Kuo C.-H."/>
        </authorList>
    </citation>
    <scope>NUCLEOTIDE SEQUENCE [LARGE SCALE GENOMIC DNA]</scope>
    <source>
        <strain evidence="6 7">BARC 779</strain>
    </source>
</reference>
<dbReference type="PANTHER" id="PTHR23407:SF1">
    <property type="entry name" value="5-FORMYLTETRAHYDROFOLATE CYCLO-LIGASE"/>
    <property type="match status" value="1"/>
</dbReference>
<dbReference type="PANTHER" id="PTHR23407">
    <property type="entry name" value="ATPASE INHIBITOR/5-FORMYLTETRAHYDROFOLATE CYCLO-LIGASE"/>
    <property type="match status" value="1"/>
</dbReference>
<dbReference type="GO" id="GO:0030272">
    <property type="term" value="F:5-formyltetrahydrofolate cyclo-ligase activity"/>
    <property type="evidence" value="ECO:0007669"/>
    <property type="project" value="UniProtKB-EC"/>
</dbReference>
<name>A0A2K8P5C8_9MOLU</name>
<comment type="catalytic activity">
    <reaction evidence="5">
        <text>(6S)-5-formyl-5,6,7,8-tetrahydrofolate + ATP = (6R)-5,10-methenyltetrahydrofolate + ADP + phosphate</text>
        <dbReference type="Rhea" id="RHEA:10488"/>
        <dbReference type="ChEBI" id="CHEBI:30616"/>
        <dbReference type="ChEBI" id="CHEBI:43474"/>
        <dbReference type="ChEBI" id="CHEBI:57455"/>
        <dbReference type="ChEBI" id="CHEBI:57457"/>
        <dbReference type="ChEBI" id="CHEBI:456216"/>
        <dbReference type="EC" id="6.3.3.2"/>
    </reaction>
</comment>
<evidence type="ECO:0000256" key="1">
    <source>
        <dbReference type="ARBA" id="ARBA00010638"/>
    </source>
</evidence>
<dbReference type="Gene3D" id="3.40.50.10420">
    <property type="entry name" value="NagB/RpiA/CoA transferase-like"/>
    <property type="match status" value="1"/>
</dbReference>
<keyword evidence="5" id="KW-0460">Magnesium</keyword>
<dbReference type="PIRSF" id="PIRSF006806">
    <property type="entry name" value="FTHF_cligase"/>
    <property type="match status" value="1"/>
</dbReference>
<sequence>MSNKNQIREKFLKTRSFLSKSYKEEVNKIIERKVNHYIDRYNLEKYAIYLSTENEPNTLNIIETSLKKEIEVYVPLIIEDNKMEFKKITNLETDLEQNKVLNILQPKSTCPTLENGNYINTMFIPLVAFDKQLNRVGMGKGFYDRWLNENDYIGYKIGLSASTQLSNESIDADEFDVKLDNVITEKEIYVPFVEEEQEFDYDVTYSVFNDETIVG</sequence>
<keyword evidence="6" id="KW-0436">Ligase</keyword>
<keyword evidence="3 4" id="KW-0067">ATP-binding</keyword>
<feature type="binding site" evidence="4">
    <location>
        <begin position="135"/>
        <end position="143"/>
    </location>
    <ligand>
        <name>ATP</name>
        <dbReference type="ChEBI" id="CHEBI:30616"/>
    </ligand>
</feature>
<dbReference type="GO" id="GO:0009396">
    <property type="term" value="P:folic acid-containing compound biosynthetic process"/>
    <property type="evidence" value="ECO:0007669"/>
    <property type="project" value="TreeGrafter"/>
</dbReference>
<evidence type="ECO:0000256" key="5">
    <source>
        <dbReference type="RuleBase" id="RU361279"/>
    </source>
</evidence>
<evidence type="ECO:0000313" key="6">
    <source>
        <dbReference type="EMBL" id="ATZ20785.1"/>
    </source>
</evidence>
<feature type="binding site" evidence="4">
    <location>
        <begin position="4"/>
        <end position="8"/>
    </location>
    <ligand>
        <name>ATP</name>
        <dbReference type="ChEBI" id="CHEBI:30616"/>
    </ligand>
</feature>
<feature type="binding site" evidence="4">
    <location>
        <position position="50"/>
    </location>
    <ligand>
        <name>substrate</name>
    </ligand>
</feature>
<evidence type="ECO:0000256" key="3">
    <source>
        <dbReference type="ARBA" id="ARBA00022840"/>
    </source>
</evidence>
<dbReference type="Proteomes" id="UP000232221">
    <property type="component" value="Chromosome"/>
</dbReference>
<dbReference type="InterPro" id="IPR024185">
    <property type="entry name" value="FTHF_cligase-like_sf"/>
</dbReference>
<comment type="similarity">
    <text evidence="1 5">Belongs to the 5-formyltetrahydrofolate cyclo-ligase family.</text>
</comment>
<accession>A0A2K8P5C8</accession>
<feature type="binding site" evidence="4">
    <location>
        <position position="55"/>
    </location>
    <ligand>
        <name>substrate</name>
    </ligand>
</feature>
<dbReference type="GO" id="GO:0005524">
    <property type="term" value="F:ATP binding"/>
    <property type="evidence" value="ECO:0007669"/>
    <property type="project" value="UniProtKB-KW"/>
</dbReference>
<dbReference type="RefSeq" id="WP_100670797.1">
    <property type="nucleotide sequence ID" value="NZ_CP024968.1"/>
</dbReference>
<organism evidence="6 7">
    <name type="scientific">Mesoplasma coleopterae</name>
    <dbReference type="NCBI Taxonomy" id="324078"/>
    <lineage>
        <taxon>Bacteria</taxon>
        <taxon>Bacillati</taxon>
        <taxon>Mycoplasmatota</taxon>
        <taxon>Mollicutes</taxon>
        <taxon>Entomoplasmatales</taxon>
        <taxon>Entomoplasmataceae</taxon>
        <taxon>Mesoplasma</taxon>
    </lineage>
</organism>
<dbReference type="InterPro" id="IPR002698">
    <property type="entry name" value="FTHF_cligase"/>
</dbReference>
<keyword evidence="7" id="KW-1185">Reference proteome</keyword>
<protein>
    <recommendedName>
        <fullName evidence="5">5-formyltetrahydrofolate cyclo-ligase</fullName>
        <ecNumber evidence="5">6.3.3.2</ecNumber>
    </recommendedName>
</protein>
<dbReference type="GO" id="GO:0046872">
    <property type="term" value="F:metal ion binding"/>
    <property type="evidence" value="ECO:0007669"/>
    <property type="project" value="UniProtKB-KW"/>
</dbReference>
<dbReference type="EC" id="6.3.3.2" evidence="5"/>
<comment type="cofactor">
    <cofactor evidence="5">
        <name>Mg(2+)</name>
        <dbReference type="ChEBI" id="CHEBI:18420"/>
    </cofactor>
</comment>
<dbReference type="GO" id="GO:0035999">
    <property type="term" value="P:tetrahydrofolate interconversion"/>
    <property type="evidence" value="ECO:0007669"/>
    <property type="project" value="TreeGrafter"/>
</dbReference>
<dbReference type="SUPFAM" id="SSF100950">
    <property type="entry name" value="NagB/RpiA/CoA transferase-like"/>
    <property type="match status" value="1"/>
</dbReference>
<keyword evidence="2 4" id="KW-0547">Nucleotide-binding</keyword>